<comment type="subcellular location">
    <subcellularLocation>
        <location evidence="1">Cell membrane</location>
        <topology evidence="1">Multi-pass membrane protein</topology>
    </subcellularLocation>
</comment>
<dbReference type="InParanoid" id="C3Y4F9"/>
<dbReference type="AlphaFoldDB" id="C3Y4F9"/>
<evidence type="ECO:0000256" key="3">
    <source>
        <dbReference type="ARBA" id="ARBA00022692"/>
    </source>
</evidence>
<evidence type="ECO:0000256" key="10">
    <source>
        <dbReference type="ARBA" id="ARBA00023224"/>
    </source>
</evidence>
<keyword evidence="3 11" id="KW-0812">Transmembrane</keyword>
<evidence type="ECO:0000256" key="1">
    <source>
        <dbReference type="ARBA" id="ARBA00004651"/>
    </source>
</evidence>
<feature type="transmembrane region" description="Helical" evidence="11">
    <location>
        <begin position="21"/>
        <end position="37"/>
    </location>
</feature>
<dbReference type="GO" id="GO:0005886">
    <property type="term" value="C:plasma membrane"/>
    <property type="evidence" value="ECO:0007669"/>
    <property type="project" value="UniProtKB-SubCell"/>
</dbReference>
<evidence type="ECO:0000256" key="6">
    <source>
        <dbReference type="ARBA" id="ARBA00023136"/>
    </source>
</evidence>
<evidence type="ECO:0000256" key="8">
    <source>
        <dbReference type="ARBA" id="ARBA00023170"/>
    </source>
</evidence>
<dbReference type="PANTHER" id="PTHR45695">
    <property type="entry name" value="LEUCOKININ RECEPTOR-RELATED"/>
    <property type="match status" value="1"/>
</dbReference>
<dbReference type="FunFam" id="1.20.1070.10:FF:000953">
    <property type="entry name" value="Predicted protein"/>
    <property type="match status" value="1"/>
</dbReference>
<keyword evidence="2" id="KW-1003">Cell membrane</keyword>
<evidence type="ECO:0000256" key="11">
    <source>
        <dbReference type="SAM" id="Phobius"/>
    </source>
</evidence>
<proteinExistence type="predicted"/>
<dbReference type="GO" id="GO:0004930">
    <property type="term" value="F:G protein-coupled receptor activity"/>
    <property type="evidence" value="ECO:0007669"/>
    <property type="project" value="UniProtKB-KW"/>
</dbReference>
<dbReference type="SUPFAM" id="SSF81321">
    <property type="entry name" value="Family A G protein-coupled receptor-like"/>
    <property type="match status" value="1"/>
</dbReference>
<feature type="transmembrane region" description="Helical" evidence="11">
    <location>
        <begin position="57"/>
        <end position="83"/>
    </location>
</feature>
<name>C3Y4F9_BRAFL</name>
<organism>
    <name type="scientific">Branchiostoma floridae</name>
    <name type="common">Florida lancelet</name>
    <name type="synonym">Amphioxus</name>
    <dbReference type="NCBI Taxonomy" id="7739"/>
    <lineage>
        <taxon>Eukaryota</taxon>
        <taxon>Metazoa</taxon>
        <taxon>Chordata</taxon>
        <taxon>Cephalochordata</taxon>
        <taxon>Leptocardii</taxon>
        <taxon>Amphioxiformes</taxon>
        <taxon>Branchiostomatidae</taxon>
        <taxon>Branchiostoma</taxon>
    </lineage>
</organism>
<evidence type="ECO:0000259" key="12">
    <source>
        <dbReference type="PROSITE" id="PS50262"/>
    </source>
</evidence>
<evidence type="ECO:0000256" key="4">
    <source>
        <dbReference type="ARBA" id="ARBA00022989"/>
    </source>
</evidence>
<feature type="domain" description="G-protein coupled receptors family 1 profile" evidence="12">
    <location>
        <begin position="1"/>
        <end position="80"/>
    </location>
</feature>
<dbReference type="Pfam" id="PF00001">
    <property type="entry name" value="7tm_1"/>
    <property type="match status" value="1"/>
</dbReference>
<keyword evidence="4 11" id="KW-1133">Transmembrane helix</keyword>
<dbReference type="InterPro" id="IPR000276">
    <property type="entry name" value="GPCR_Rhodpsn"/>
</dbReference>
<keyword evidence="9" id="KW-0325">Glycoprotein</keyword>
<accession>C3Y4F9</accession>
<evidence type="ECO:0000256" key="7">
    <source>
        <dbReference type="ARBA" id="ARBA00023157"/>
    </source>
</evidence>
<sequence length="160" mass="17976">MSFFTFALIDINIPCYLPFKVTRMVASVVGLFTLFWLPNHVINMWFMIAQPKEISHVVLVTKVVSLCLCYCSSAINPFVYAILGDNYRRCFKKLFPRCFKTNAVVPVVDNRSSGSKYVHRARQLNIPGSTHINTPPNCLDIPSSVHLVRAGPSHGFVIDG</sequence>
<protein>
    <recommendedName>
        <fullName evidence="12">G-protein coupled receptors family 1 profile domain-containing protein</fullName>
    </recommendedName>
</protein>
<keyword evidence="5" id="KW-0297">G-protein coupled receptor</keyword>
<evidence type="ECO:0000256" key="9">
    <source>
        <dbReference type="ARBA" id="ARBA00023180"/>
    </source>
</evidence>
<dbReference type="PRINTS" id="PR00237">
    <property type="entry name" value="GPCRRHODOPSN"/>
</dbReference>
<dbReference type="Gene3D" id="1.20.1070.10">
    <property type="entry name" value="Rhodopsin 7-helix transmembrane proteins"/>
    <property type="match status" value="1"/>
</dbReference>
<dbReference type="EMBL" id="GG666485">
    <property type="protein sequence ID" value="EEN64833.1"/>
    <property type="molecule type" value="Genomic_DNA"/>
</dbReference>
<keyword evidence="7" id="KW-1015">Disulfide bond</keyword>
<keyword evidence="6 11" id="KW-0472">Membrane</keyword>
<evidence type="ECO:0000256" key="5">
    <source>
        <dbReference type="ARBA" id="ARBA00023040"/>
    </source>
</evidence>
<keyword evidence="8" id="KW-0675">Receptor</keyword>
<reference evidence="13" key="1">
    <citation type="journal article" date="2008" name="Nature">
        <title>The amphioxus genome and the evolution of the chordate karyotype.</title>
        <authorList>
            <consortium name="US DOE Joint Genome Institute (JGI-PGF)"/>
            <person name="Putnam N.H."/>
            <person name="Butts T."/>
            <person name="Ferrier D.E.K."/>
            <person name="Furlong R.F."/>
            <person name="Hellsten U."/>
            <person name="Kawashima T."/>
            <person name="Robinson-Rechavi M."/>
            <person name="Shoguchi E."/>
            <person name="Terry A."/>
            <person name="Yu J.-K."/>
            <person name="Benito-Gutierrez E.L."/>
            <person name="Dubchak I."/>
            <person name="Garcia-Fernandez J."/>
            <person name="Gibson-Brown J.J."/>
            <person name="Grigoriev I.V."/>
            <person name="Horton A.C."/>
            <person name="de Jong P.J."/>
            <person name="Jurka J."/>
            <person name="Kapitonov V.V."/>
            <person name="Kohara Y."/>
            <person name="Kuroki Y."/>
            <person name="Lindquist E."/>
            <person name="Lucas S."/>
            <person name="Osoegawa K."/>
            <person name="Pennacchio L.A."/>
            <person name="Salamov A.A."/>
            <person name="Satou Y."/>
            <person name="Sauka-Spengler T."/>
            <person name="Schmutz J."/>
            <person name="Shin-I T."/>
            <person name="Toyoda A."/>
            <person name="Bronner-Fraser M."/>
            <person name="Fujiyama A."/>
            <person name="Holland L.Z."/>
            <person name="Holland P.W.H."/>
            <person name="Satoh N."/>
            <person name="Rokhsar D.S."/>
        </authorList>
    </citation>
    <scope>NUCLEOTIDE SEQUENCE [LARGE SCALE GENOMIC DNA]</scope>
    <source>
        <strain evidence="13">S238N-H82</strain>
        <tissue evidence="13">Testes</tissue>
    </source>
</reference>
<dbReference type="PROSITE" id="PS50262">
    <property type="entry name" value="G_PROTEIN_RECEP_F1_2"/>
    <property type="match status" value="1"/>
</dbReference>
<dbReference type="PANTHER" id="PTHR45695:SF23">
    <property type="entry name" value="GALANIN-LIKE G-PROTEIN COUPLED RECEPTOR NPR-9"/>
    <property type="match status" value="1"/>
</dbReference>
<dbReference type="InterPro" id="IPR017452">
    <property type="entry name" value="GPCR_Rhodpsn_7TM"/>
</dbReference>
<gene>
    <name evidence="13" type="ORF">BRAFLDRAFT_89691</name>
</gene>
<keyword evidence="10" id="KW-0807">Transducer</keyword>
<evidence type="ECO:0000256" key="2">
    <source>
        <dbReference type="ARBA" id="ARBA00022475"/>
    </source>
</evidence>
<evidence type="ECO:0000313" key="13">
    <source>
        <dbReference type="EMBL" id="EEN64833.1"/>
    </source>
</evidence>